<accession>U3AYN7</accession>
<evidence type="ECO:0000313" key="1">
    <source>
        <dbReference type="EMBL" id="GAD78322.1"/>
    </source>
</evidence>
<dbReference type="AlphaFoldDB" id="U3AYN7"/>
<dbReference type="Proteomes" id="UP000016562">
    <property type="component" value="Unassembled WGS sequence"/>
</dbReference>
<gene>
    <name evidence="1" type="ORF">VEZ01S_01_01010</name>
</gene>
<evidence type="ECO:0000313" key="2">
    <source>
        <dbReference type="Proteomes" id="UP000016562"/>
    </source>
</evidence>
<organism evidence="1 2">
    <name type="scientific">Vibrio ezurae NBRC 102218</name>
    <dbReference type="NCBI Taxonomy" id="1219080"/>
    <lineage>
        <taxon>Bacteria</taxon>
        <taxon>Pseudomonadati</taxon>
        <taxon>Pseudomonadota</taxon>
        <taxon>Gammaproteobacteria</taxon>
        <taxon>Vibrionales</taxon>
        <taxon>Vibrionaceae</taxon>
        <taxon>Vibrio</taxon>
    </lineage>
</organism>
<protein>
    <submittedName>
        <fullName evidence="1">Uncharacterized protein</fullName>
    </submittedName>
</protein>
<sequence>MAICNAISEQYVLRRWDEKHTVKDCYNSNDYSQNNEYKPACFFKRCHKSPVADNDF</sequence>
<proteinExistence type="predicted"/>
<dbReference type="EMBL" id="BATM01000001">
    <property type="protein sequence ID" value="GAD78322.1"/>
    <property type="molecule type" value="Genomic_DNA"/>
</dbReference>
<reference evidence="1 2" key="1">
    <citation type="submission" date="2013-09" db="EMBL/GenBank/DDBJ databases">
        <title>Whole genome shotgun sequence of Vibrio ezurae NBRC 102218.</title>
        <authorList>
            <person name="Yoshida I."/>
            <person name="Hosoyama A."/>
            <person name="Numata M."/>
            <person name="Hashimoto M."/>
            <person name="Hosoyama Y."/>
            <person name="Tsuchikane K."/>
            <person name="Noguchi M."/>
            <person name="Hirakata S."/>
            <person name="Ichikawa N."/>
            <person name="Ohji S."/>
            <person name="Yamazoe A."/>
            <person name="Fujita N."/>
        </authorList>
    </citation>
    <scope>NUCLEOTIDE SEQUENCE [LARGE SCALE GENOMIC DNA]</scope>
    <source>
        <strain evidence="1 2">NBRC 102218</strain>
    </source>
</reference>
<name>U3AYN7_9VIBR</name>
<keyword evidence="2" id="KW-1185">Reference proteome</keyword>
<comment type="caution">
    <text evidence="1">The sequence shown here is derived from an EMBL/GenBank/DDBJ whole genome shotgun (WGS) entry which is preliminary data.</text>
</comment>